<keyword evidence="1" id="KW-0732">Signal</keyword>
<accession>A0A7S0EZA8</accession>
<evidence type="ECO:0000256" key="1">
    <source>
        <dbReference type="SAM" id="SignalP"/>
    </source>
</evidence>
<gene>
    <name evidence="2" type="ORF">PANT1444_LOCUS15146</name>
</gene>
<evidence type="ECO:0000313" key="2">
    <source>
        <dbReference type="EMBL" id="CAD8499057.1"/>
    </source>
</evidence>
<feature type="chain" id="PRO_5031193299" evidence="1">
    <location>
        <begin position="21"/>
        <end position="224"/>
    </location>
</feature>
<dbReference type="EMBL" id="HBEP01026675">
    <property type="protein sequence ID" value="CAD8499057.1"/>
    <property type="molecule type" value="Transcribed_RNA"/>
</dbReference>
<proteinExistence type="predicted"/>
<name>A0A7S0EZA8_9EUKA</name>
<protein>
    <submittedName>
        <fullName evidence="2">Uncharacterized protein</fullName>
    </submittedName>
</protein>
<organism evidence="2">
    <name type="scientific">Phaeocystis antarctica</name>
    <dbReference type="NCBI Taxonomy" id="33657"/>
    <lineage>
        <taxon>Eukaryota</taxon>
        <taxon>Haptista</taxon>
        <taxon>Haptophyta</taxon>
        <taxon>Prymnesiophyceae</taxon>
        <taxon>Phaeocystales</taxon>
        <taxon>Phaeocystaceae</taxon>
        <taxon>Phaeocystis</taxon>
    </lineage>
</organism>
<reference evidence="2" key="1">
    <citation type="submission" date="2021-01" db="EMBL/GenBank/DDBJ databases">
        <authorList>
            <person name="Corre E."/>
            <person name="Pelletier E."/>
            <person name="Niang G."/>
            <person name="Scheremetjew M."/>
            <person name="Finn R."/>
            <person name="Kale V."/>
            <person name="Holt S."/>
            <person name="Cochrane G."/>
            <person name="Meng A."/>
            <person name="Brown T."/>
            <person name="Cohen L."/>
        </authorList>
    </citation>
    <scope>NUCLEOTIDE SEQUENCE</scope>
    <source>
        <strain evidence="2">CCMP1374</strain>
    </source>
</reference>
<dbReference type="AlphaFoldDB" id="A0A7S0EZA8"/>
<feature type="signal peptide" evidence="1">
    <location>
        <begin position="1"/>
        <end position="20"/>
    </location>
</feature>
<sequence length="224" mass="23068">MIVPLLLSTASLLLPSGVRTAPSTRCIAPAMQFGGGAGKPPAAVMRCLTPAYEGAARGGEPFVAGTVAELTAIWKAMVKVYGSREKAEAACAKNSQVYLPYINTPECIVGAHGALVELFGAEGAAEIIRKNPGVLACNPKTLAQTSRGSIERAANFVDGFDSLPDGVKESLPFLTFVAIVGTVGTRLVQCGSEGATCAANNAEYFKGGLGPQLVDFVTSSLPSF</sequence>